<dbReference type="SUPFAM" id="SSF53383">
    <property type="entry name" value="PLP-dependent transferases"/>
    <property type="match status" value="1"/>
</dbReference>
<reference evidence="9 10" key="1">
    <citation type="submission" date="2020-08" db="EMBL/GenBank/DDBJ databases">
        <title>Genomic Encyclopedia of Type Strains, Phase IV (KMG-IV): sequencing the most valuable type-strain genomes for metagenomic binning, comparative biology and taxonomic classification.</title>
        <authorList>
            <person name="Goeker M."/>
        </authorList>
    </citation>
    <scope>NUCLEOTIDE SEQUENCE [LARGE SCALE GENOMIC DNA]</scope>
    <source>
        <strain evidence="9 10">DSM 11805</strain>
    </source>
</reference>
<evidence type="ECO:0000313" key="10">
    <source>
        <dbReference type="Proteomes" id="UP000572212"/>
    </source>
</evidence>
<evidence type="ECO:0000256" key="7">
    <source>
        <dbReference type="SAM" id="MobiDB-lite"/>
    </source>
</evidence>
<dbReference type="GO" id="GO:1901605">
    <property type="term" value="P:alpha-amino acid metabolic process"/>
    <property type="evidence" value="ECO:0007669"/>
    <property type="project" value="TreeGrafter"/>
</dbReference>
<feature type="domain" description="Aminotransferase class I/classII large" evidence="8">
    <location>
        <begin position="30"/>
        <end position="385"/>
    </location>
</feature>
<proteinExistence type="inferred from homology"/>
<evidence type="ECO:0000256" key="3">
    <source>
        <dbReference type="ARBA" id="ARBA00011738"/>
    </source>
</evidence>
<dbReference type="PANTHER" id="PTHR42790:SF19">
    <property type="entry name" value="KYNURENINE_ALPHA-AMINOADIPATE AMINOTRANSFERASE, MITOCHONDRIAL"/>
    <property type="match status" value="1"/>
</dbReference>
<dbReference type="EC" id="2.6.1.-" evidence="9"/>
<dbReference type="InterPro" id="IPR050859">
    <property type="entry name" value="Class-I_PLP-dep_aminotransf"/>
</dbReference>
<evidence type="ECO:0000256" key="4">
    <source>
        <dbReference type="ARBA" id="ARBA00022576"/>
    </source>
</evidence>
<evidence type="ECO:0000256" key="5">
    <source>
        <dbReference type="ARBA" id="ARBA00022679"/>
    </source>
</evidence>
<dbReference type="EMBL" id="JACHON010000003">
    <property type="protein sequence ID" value="MBB6512453.1"/>
    <property type="molecule type" value="Genomic_DNA"/>
</dbReference>
<keyword evidence="6" id="KW-0663">Pyridoxal phosphate</keyword>
<dbReference type="CDD" id="cd00609">
    <property type="entry name" value="AAT_like"/>
    <property type="match status" value="1"/>
</dbReference>
<dbReference type="GO" id="GO:0030170">
    <property type="term" value="F:pyridoxal phosphate binding"/>
    <property type="evidence" value="ECO:0007669"/>
    <property type="project" value="InterPro"/>
</dbReference>
<dbReference type="InterPro" id="IPR015422">
    <property type="entry name" value="PyrdxlP-dep_Trfase_small"/>
</dbReference>
<accession>A0A841RLF3</accession>
<dbReference type="AlphaFoldDB" id="A0A841RLF3"/>
<dbReference type="Gene3D" id="3.40.640.10">
    <property type="entry name" value="Type I PLP-dependent aspartate aminotransferase-like (Major domain)"/>
    <property type="match status" value="1"/>
</dbReference>
<sequence length="398" mass="45910">MNYTSFFSEQSKASFQNEPPGEWMPNIPNDCIRLSSGYPDPQLVPVQEIDQAVHDLLTKEQDLPLHYLGTPKMDQLKSQITKHLNKRHISLQESELLVTAGACQAIDLISRVFMDRDTVVAIEKPTYMEALEIFKNYTSHFVEIPIDDQGMDTEQFEKMLMERKKNAQPLPKMVYTIPTFHNPTGTTMPVERRHQLMQLASEYDFLIIEDHAYGDLYFDELPPPLKSLDKEGRVLHVGSLSKIVAPGLRIGWIATTETLIQKLYWFKKDLDHPFLQAVMSTYLESYSIAEQSESLRLVYKEKAETMTRALELYMPEEVTWFYPDGGYFVWIQIDGVDTTKLLTTATENGVSYIPGEFFFLNREEGKSYLRLSYSYESKEQIEKGIKLLADVIKNNNKA</sequence>
<dbReference type="GO" id="GO:0008483">
    <property type="term" value="F:transaminase activity"/>
    <property type="evidence" value="ECO:0007669"/>
    <property type="project" value="UniProtKB-KW"/>
</dbReference>
<comment type="similarity">
    <text evidence="2">Belongs to the class-I pyridoxal-phosphate-dependent aminotransferase family.</text>
</comment>
<evidence type="ECO:0000256" key="2">
    <source>
        <dbReference type="ARBA" id="ARBA00007441"/>
    </source>
</evidence>
<comment type="cofactor">
    <cofactor evidence="1">
        <name>pyridoxal 5'-phosphate</name>
        <dbReference type="ChEBI" id="CHEBI:597326"/>
    </cofactor>
</comment>
<dbReference type="PANTHER" id="PTHR42790">
    <property type="entry name" value="AMINOTRANSFERASE"/>
    <property type="match status" value="1"/>
</dbReference>
<dbReference type="Gene3D" id="3.90.1150.10">
    <property type="entry name" value="Aspartate Aminotransferase, domain 1"/>
    <property type="match status" value="1"/>
</dbReference>
<dbReference type="InterPro" id="IPR015424">
    <property type="entry name" value="PyrdxlP-dep_Trfase"/>
</dbReference>
<dbReference type="InterPro" id="IPR004839">
    <property type="entry name" value="Aminotransferase_I/II_large"/>
</dbReference>
<keyword evidence="10" id="KW-1185">Reference proteome</keyword>
<comment type="subunit">
    <text evidence="3">Homodimer.</text>
</comment>
<gene>
    <name evidence="9" type="ORF">GGQ92_001236</name>
</gene>
<dbReference type="InterPro" id="IPR015421">
    <property type="entry name" value="PyrdxlP-dep_Trfase_major"/>
</dbReference>
<keyword evidence="4 9" id="KW-0032">Aminotransferase</keyword>
<feature type="region of interest" description="Disordered" evidence="7">
    <location>
        <begin position="1"/>
        <end position="22"/>
    </location>
</feature>
<evidence type="ECO:0000313" key="9">
    <source>
        <dbReference type="EMBL" id="MBB6512453.1"/>
    </source>
</evidence>
<evidence type="ECO:0000259" key="8">
    <source>
        <dbReference type="Pfam" id="PF00155"/>
    </source>
</evidence>
<evidence type="ECO:0000256" key="6">
    <source>
        <dbReference type="ARBA" id="ARBA00022898"/>
    </source>
</evidence>
<keyword evidence="5 9" id="KW-0808">Transferase</keyword>
<dbReference type="RefSeq" id="WP_184245708.1">
    <property type="nucleotide sequence ID" value="NZ_BAAACU010000058.1"/>
</dbReference>
<evidence type="ECO:0000256" key="1">
    <source>
        <dbReference type="ARBA" id="ARBA00001933"/>
    </source>
</evidence>
<comment type="caution">
    <text evidence="9">The sequence shown here is derived from an EMBL/GenBank/DDBJ whole genome shotgun (WGS) entry which is preliminary data.</text>
</comment>
<dbReference type="Proteomes" id="UP000572212">
    <property type="component" value="Unassembled WGS sequence"/>
</dbReference>
<dbReference type="Pfam" id="PF00155">
    <property type="entry name" value="Aminotran_1_2"/>
    <property type="match status" value="1"/>
</dbReference>
<protein>
    <submittedName>
        <fullName evidence="9">2-aminoadipate transaminase</fullName>
        <ecNumber evidence="9">2.6.1.-</ecNumber>
    </submittedName>
</protein>
<feature type="compositionally biased region" description="Polar residues" evidence="7">
    <location>
        <begin position="1"/>
        <end position="17"/>
    </location>
</feature>
<dbReference type="FunFam" id="3.40.640.10:FF:000053">
    <property type="entry name" value="Aminotransferase, class I"/>
    <property type="match status" value="1"/>
</dbReference>
<name>A0A841RLF3_9BACI</name>
<organism evidence="9 10">
    <name type="scientific">Gracilibacillus halotolerans</name>
    <dbReference type="NCBI Taxonomy" id="74386"/>
    <lineage>
        <taxon>Bacteria</taxon>
        <taxon>Bacillati</taxon>
        <taxon>Bacillota</taxon>
        <taxon>Bacilli</taxon>
        <taxon>Bacillales</taxon>
        <taxon>Bacillaceae</taxon>
        <taxon>Gracilibacillus</taxon>
    </lineage>
</organism>